<evidence type="ECO:0000256" key="1">
    <source>
        <dbReference type="SAM" id="Phobius"/>
    </source>
</evidence>
<feature type="transmembrane region" description="Helical" evidence="1">
    <location>
        <begin position="183"/>
        <end position="202"/>
    </location>
</feature>
<feature type="transmembrane region" description="Helical" evidence="1">
    <location>
        <begin position="353"/>
        <end position="377"/>
    </location>
</feature>
<feature type="transmembrane region" description="Helical" evidence="1">
    <location>
        <begin position="77"/>
        <end position="102"/>
    </location>
</feature>
<sequence length="432" mass="47018">MSGSASMPGAAPSRIDEVAFDRETKGLTGIVVKGVLLSLVTFGIYRFWYITNLRRYFWSRTIVAGSPGEYTGRGKELFLGFLVALAILVPIYLLLFGLSFAYPPLASGAGPISFFFLFFLGQYAIYRGRRYRASRTLWRGIRLGQDGSAITYVGMALGWWLLTIVTLGIAFPWMRAVLERYRINHTLIGGSRMVSTATGGMVAKPWLLLYVVGLGPLLVSVLAFLIANKFSIPADMMLPDPHKPGQFIFNPIYAGTPLATYGTVVGVVSAIFIPLAVLLFPYYRARETRAFMNAAALGASRLHSTLKARQFYWPYIIYFLTLIGFIVVFAIVIGVGTAIVASGGGGSSGFSGMHWLIMLLIIPLYLGMLLAFAVLAVRIITVRLWRAVTDSTTIQNVEALNAVLASSRRTASGLNEGLADALDVGGAIEIGF</sequence>
<feature type="transmembrane region" description="Helical" evidence="1">
    <location>
        <begin position="30"/>
        <end position="50"/>
    </location>
</feature>
<feature type="transmembrane region" description="Helical" evidence="1">
    <location>
        <begin position="207"/>
        <end position="227"/>
    </location>
</feature>
<feature type="transmembrane region" description="Helical" evidence="1">
    <location>
        <begin position="147"/>
        <end position="171"/>
    </location>
</feature>
<keyword evidence="1" id="KW-0812">Transmembrane</keyword>
<protein>
    <submittedName>
        <fullName evidence="2">Uncharacterized membrane protein YjgN (DUF898 family)</fullName>
    </submittedName>
</protein>
<evidence type="ECO:0000313" key="2">
    <source>
        <dbReference type="EMBL" id="MBB3901801.1"/>
    </source>
</evidence>
<feature type="transmembrane region" description="Helical" evidence="1">
    <location>
        <begin position="315"/>
        <end position="341"/>
    </location>
</feature>
<evidence type="ECO:0000313" key="3">
    <source>
        <dbReference type="Proteomes" id="UP000517759"/>
    </source>
</evidence>
<gene>
    <name evidence="2" type="ORF">GGR33_001287</name>
</gene>
<dbReference type="Proteomes" id="UP000517759">
    <property type="component" value="Unassembled WGS sequence"/>
</dbReference>
<proteinExistence type="predicted"/>
<feature type="transmembrane region" description="Helical" evidence="1">
    <location>
        <begin position="108"/>
        <end position="126"/>
    </location>
</feature>
<comment type="caution">
    <text evidence="2">The sequence shown here is derived from an EMBL/GenBank/DDBJ whole genome shotgun (WGS) entry which is preliminary data.</text>
</comment>
<keyword evidence="1" id="KW-1133">Transmembrane helix</keyword>
<accession>A0A7W6AJ29</accession>
<feature type="transmembrane region" description="Helical" evidence="1">
    <location>
        <begin position="258"/>
        <end position="283"/>
    </location>
</feature>
<dbReference type="InterPro" id="IPR010295">
    <property type="entry name" value="DUF898"/>
</dbReference>
<dbReference type="EMBL" id="JACIDN010000002">
    <property type="protein sequence ID" value="MBB3901801.1"/>
    <property type="molecule type" value="Genomic_DNA"/>
</dbReference>
<dbReference type="RefSeq" id="WP_183503017.1">
    <property type="nucleotide sequence ID" value="NZ_BSPG01000004.1"/>
</dbReference>
<organism evidence="2 3">
    <name type="scientific">Methylobacterium brachythecii</name>
    <dbReference type="NCBI Taxonomy" id="1176177"/>
    <lineage>
        <taxon>Bacteria</taxon>
        <taxon>Pseudomonadati</taxon>
        <taxon>Pseudomonadota</taxon>
        <taxon>Alphaproteobacteria</taxon>
        <taxon>Hyphomicrobiales</taxon>
        <taxon>Methylobacteriaceae</taxon>
        <taxon>Methylobacterium</taxon>
    </lineage>
</organism>
<keyword evidence="1" id="KW-0472">Membrane</keyword>
<dbReference type="AlphaFoldDB" id="A0A7W6AJ29"/>
<name>A0A7W6AJ29_9HYPH</name>
<dbReference type="Pfam" id="PF05987">
    <property type="entry name" value="DUF898"/>
    <property type="match status" value="1"/>
</dbReference>
<reference evidence="2 3" key="1">
    <citation type="submission" date="2020-08" db="EMBL/GenBank/DDBJ databases">
        <title>Genomic Encyclopedia of Type Strains, Phase IV (KMG-IV): sequencing the most valuable type-strain genomes for metagenomic binning, comparative biology and taxonomic classification.</title>
        <authorList>
            <person name="Goeker M."/>
        </authorList>
    </citation>
    <scope>NUCLEOTIDE SEQUENCE [LARGE SCALE GENOMIC DNA]</scope>
    <source>
        <strain evidence="2 3">DSM 24105</strain>
    </source>
</reference>